<organism evidence="1 2">
    <name type="scientific">Abyssalbus ytuae</name>
    <dbReference type="NCBI Taxonomy" id="2926907"/>
    <lineage>
        <taxon>Bacteria</taxon>
        <taxon>Pseudomonadati</taxon>
        <taxon>Bacteroidota</taxon>
        <taxon>Flavobacteriia</taxon>
        <taxon>Flavobacteriales</taxon>
        <taxon>Flavobacteriaceae</taxon>
        <taxon>Abyssalbus</taxon>
    </lineage>
</organism>
<keyword evidence="2" id="KW-1185">Reference proteome</keyword>
<proteinExistence type="predicted"/>
<dbReference type="RefSeq" id="WP_255845131.1">
    <property type="nucleotide sequence ID" value="NZ_CP094358.1"/>
</dbReference>
<accession>A0A9E6ZTH8</accession>
<gene>
    <name evidence="1" type="ORF">MQE35_04690</name>
</gene>
<dbReference type="EMBL" id="CP094358">
    <property type="protein sequence ID" value="UOB18588.1"/>
    <property type="molecule type" value="Genomic_DNA"/>
</dbReference>
<name>A0A9E6ZTH8_9FLAO</name>
<dbReference type="KEGG" id="fbm:MQE35_04690"/>
<dbReference type="Proteomes" id="UP000831290">
    <property type="component" value="Chromosome"/>
</dbReference>
<reference evidence="1" key="1">
    <citation type="submission" date="2022-03" db="EMBL/GenBank/DDBJ databases">
        <title>Description of Abyssus ytuae gen. nov., sp. nov., a novel member of the family Flavobacteriaceae isolated from the sediment of Mariana Trench.</title>
        <authorList>
            <person name="Zhang J."/>
            <person name="Xu X."/>
        </authorList>
    </citation>
    <scope>NUCLEOTIDE SEQUENCE</scope>
    <source>
        <strain evidence="1">MT3330</strain>
    </source>
</reference>
<evidence type="ECO:0000313" key="2">
    <source>
        <dbReference type="Proteomes" id="UP000831290"/>
    </source>
</evidence>
<protein>
    <submittedName>
        <fullName evidence="1">Uncharacterized protein</fullName>
    </submittedName>
</protein>
<sequence>MAKVITVQGHNGTDLDLRFRALEKLNELPSEVLEKLSKLSESEKAQSYFKNPVLYGTLKAFLK</sequence>
<dbReference type="AlphaFoldDB" id="A0A9E6ZTH8"/>
<evidence type="ECO:0000313" key="1">
    <source>
        <dbReference type="EMBL" id="UOB18588.1"/>
    </source>
</evidence>